<keyword evidence="2" id="KW-1133">Transmembrane helix</keyword>
<feature type="region of interest" description="Disordered" evidence="1">
    <location>
        <begin position="141"/>
        <end position="178"/>
    </location>
</feature>
<dbReference type="EMBL" id="JARKIB010000212">
    <property type="protein sequence ID" value="KAJ7723235.1"/>
    <property type="molecule type" value="Genomic_DNA"/>
</dbReference>
<evidence type="ECO:0000256" key="2">
    <source>
        <dbReference type="SAM" id="Phobius"/>
    </source>
</evidence>
<organism evidence="3 4">
    <name type="scientific">Mycena metata</name>
    <dbReference type="NCBI Taxonomy" id="1033252"/>
    <lineage>
        <taxon>Eukaryota</taxon>
        <taxon>Fungi</taxon>
        <taxon>Dikarya</taxon>
        <taxon>Basidiomycota</taxon>
        <taxon>Agaricomycotina</taxon>
        <taxon>Agaricomycetes</taxon>
        <taxon>Agaricomycetidae</taxon>
        <taxon>Agaricales</taxon>
        <taxon>Marasmiineae</taxon>
        <taxon>Mycenaceae</taxon>
        <taxon>Mycena</taxon>
    </lineage>
</organism>
<comment type="caution">
    <text evidence="3">The sequence shown here is derived from an EMBL/GenBank/DDBJ whole genome shotgun (WGS) entry which is preliminary data.</text>
</comment>
<sequence length="178" mass="19103">MSRARPRPSGRAEPGPGLVKPSRARHKAWAGSGLGLEKCQARQASQARAWIYMAKSVPMARSVHGTLASAASVPSYAELYNANLSFGSSPLANEQPKKTPNLVAGTFGTFYSYIIYMYPSILFFYFGYEKAWAQARAQGFRPRTQGSGSGLENLKPEPAQAEPEPGHPGRAGPATSLA</sequence>
<feature type="transmembrane region" description="Helical" evidence="2">
    <location>
        <begin position="110"/>
        <end position="128"/>
    </location>
</feature>
<reference evidence="3" key="1">
    <citation type="submission" date="2023-03" db="EMBL/GenBank/DDBJ databases">
        <title>Massive genome expansion in bonnet fungi (Mycena s.s.) driven by repeated elements and novel gene families across ecological guilds.</title>
        <authorList>
            <consortium name="Lawrence Berkeley National Laboratory"/>
            <person name="Harder C.B."/>
            <person name="Miyauchi S."/>
            <person name="Viragh M."/>
            <person name="Kuo A."/>
            <person name="Thoen E."/>
            <person name="Andreopoulos B."/>
            <person name="Lu D."/>
            <person name="Skrede I."/>
            <person name="Drula E."/>
            <person name="Henrissat B."/>
            <person name="Morin E."/>
            <person name="Kohler A."/>
            <person name="Barry K."/>
            <person name="LaButti K."/>
            <person name="Morin E."/>
            <person name="Salamov A."/>
            <person name="Lipzen A."/>
            <person name="Mereny Z."/>
            <person name="Hegedus B."/>
            <person name="Baldrian P."/>
            <person name="Stursova M."/>
            <person name="Weitz H."/>
            <person name="Taylor A."/>
            <person name="Grigoriev I.V."/>
            <person name="Nagy L.G."/>
            <person name="Martin F."/>
            <person name="Kauserud H."/>
        </authorList>
    </citation>
    <scope>NUCLEOTIDE SEQUENCE</scope>
    <source>
        <strain evidence="3">CBHHK182m</strain>
    </source>
</reference>
<evidence type="ECO:0000313" key="3">
    <source>
        <dbReference type="EMBL" id="KAJ7723235.1"/>
    </source>
</evidence>
<feature type="region of interest" description="Disordered" evidence="1">
    <location>
        <begin position="1"/>
        <end position="24"/>
    </location>
</feature>
<protein>
    <submittedName>
        <fullName evidence="3">Uncharacterized protein</fullName>
    </submittedName>
</protein>
<dbReference type="Proteomes" id="UP001215598">
    <property type="component" value="Unassembled WGS sequence"/>
</dbReference>
<evidence type="ECO:0000256" key="1">
    <source>
        <dbReference type="SAM" id="MobiDB-lite"/>
    </source>
</evidence>
<proteinExistence type="predicted"/>
<accession>A0AAD7MLW0</accession>
<keyword evidence="4" id="KW-1185">Reference proteome</keyword>
<gene>
    <name evidence="3" type="ORF">B0H16DRAFT_1472933</name>
</gene>
<keyword evidence="2" id="KW-0472">Membrane</keyword>
<keyword evidence="2" id="KW-0812">Transmembrane</keyword>
<name>A0AAD7MLW0_9AGAR</name>
<dbReference type="AlphaFoldDB" id="A0AAD7MLW0"/>
<evidence type="ECO:0000313" key="4">
    <source>
        <dbReference type="Proteomes" id="UP001215598"/>
    </source>
</evidence>